<dbReference type="Proteomes" id="UP000324222">
    <property type="component" value="Unassembled WGS sequence"/>
</dbReference>
<organism evidence="2 3">
    <name type="scientific">Portunus trituberculatus</name>
    <name type="common">Swimming crab</name>
    <name type="synonym">Neptunus trituberculatus</name>
    <dbReference type="NCBI Taxonomy" id="210409"/>
    <lineage>
        <taxon>Eukaryota</taxon>
        <taxon>Metazoa</taxon>
        <taxon>Ecdysozoa</taxon>
        <taxon>Arthropoda</taxon>
        <taxon>Crustacea</taxon>
        <taxon>Multicrustacea</taxon>
        <taxon>Malacostraca</taxon>
        <taxon>Eumalacostraca</taxon>
        <taxon>Eucarida</taxon>
        <taxon>Decapoda</taxon>
        <taxon>Pleocyemata</taxon>
        <taxon>Brachyura</taxon>
        <taxon>Eubrachyura</taxon>
        <taxon>Portunoidea</taxon>
        <taxon>Portunidae</taxon>
        <taxon>Portuninae</taxon>
        <taxon>Portunus</taxon>
    </lineage>
</organism>
<comment type="caution">
    <text evidence="2">The sequence shown here is derived from an EMBL/GenBank/DDBJ whole genome shotgun (WGS) entry which is preliminary data.</text>
</comment>
<dbReference type="EMBL" id="VSRR010076967">
    <property type="protein sequence ID" value="MPC88192.1"/>
    <property type="molecule type" value="Genomic_DNA"/>
</dbReference>
<proteinExistence type="predicted"/>
<feature type="region of interest" description="Disordered" evidence="1">
    <location>
        <begin position="1"/>
        <end position="115"/>
    </location>
</feature>
<keyword evidence="3" id="KW-1185">Reference proteome</keyword>
<feature type="compositionally biased region" description="Basic and acidic residues" evidence="1">
    <location>
        <begin position="68"/>
        <end position="93"/>
    </location>
</feature>
<name>A0A5B7IW97_PORTR</name>
<reference evidence="2 3" key="1">
    <citation type="submission" date="2019-05" db="EMBL/GenBank/DDBJ databases">
        <title>Another draft genome of Portunus trituberculatus and its Hox gene families provides insights of decapod evolution.</title>
        <authorList>
            <person name="Jeong J.-H."/>
            <person name="Song I."/>
            <person name="Kim S."/>
            <person name="Choi T."/>
            <person name="Kim D."/>
            <person name="Ryu S."/>
            <person name="Kim W."/>
        </authorList>
    </citation>
    <scope>NUCLEOTIDE SEQUENCE [LARGE SCALE GENOMIC DNA]</scope>
    <source>
        <tissue evidence="2">Muscle</tissue>
    </source>
</reference>
<feature type="compositionally biased region" description="Basic residues" evidence="1">
    <location>
        <begin position="1"/>
        <end position="19"/>
    </location>
</feature>
<dbReference type="AlphaFoldDB" id="A0A5B7IW97"/>
<feature type="compositionally biased region" description="Basic and acidic residues" evidence="1">
    <location>
        <begin position="25"/>
        <end position="53"/>
    </location>
</feature>
<gene>
    <name evidence="2" type="ORF">E2C01_083089</name>
</gene>
<protein>
    <submittedName>
        <fullName evidence="2">Uncharacterized protein</fullName>
    </submittedName>
</protein>
<evidence type="ECO:0000313" key="2">
    <source>
        <dbReference type="EMBL" id="MPC88192.1"/>
    </source>
</evidence>
<sequence length="115" mass="13386">MNHHKTLDKKGCTGKKKKEGPRNTARRDVPCESLEDHNAHKKSKNTEGCEEVKHRAKTRKRRDKTHKKIADREQEFEIDAKKRKGEGMEDSENHKRRKVDGVEGLTKNKKTEEGE</sequence>
<evidence type="ECO:0000313" key="3">
    <source>
        <dbReference type="Proteomes" id="UP000324222"/>
    </source>
</evidence>
<feature type="compositionally biased region" description="Basic residues" evidence="1">
    <location>
        <begin position="54"/>
        <end position="67"/>
    </location>
</feature>
<evidence type="ECO:0000256" key="1">
    <source>
        <dbReference type="SAM" id="MobiDB-lite"/>
    </source>
</evidence>
<accession>A0A5B7IW97</accession>